<name>A0AAN0Y1J1_VIBNA</name>
<dbReference type="KEGG" id="vna:PN96_08405"/>
<evidence type="ECO:0000256" key="3">
    <source>
        <dbReference type="ARBA" id="ARBA00022692"/>
    </source>
</evidence>
<keyword evidence="8" id="KW-1185">Reference proteome</keyword>
<dbReference type="RefSeq" id="WP_020332861.1">
    <property type="nucleotide sequence ID" value="NZ_ATFJ01000001.1"/>
</dbReference>
<feature type="transmembrane region" description="Helical" evidence="6">
    <location>
        <begin position="93"/>
        <end position="118"/>
    </location>
</feature>
<evidence type="ECO:0000256" key="2">
    <source>
        <dbReference type="ARBA" id="ARBA00022475"/>
    </source>
</evidence>
<evidence type="ECO:0000313" key="8">
    <source>
        <dbReference type="Proteomes" id="UP000092741"/>
    </source>
</evidence>
<evidence type="ECO:0000313" key="7">
    <source>
        <dbReference type="EMBL" id="ANQ12131.1"/>
    </source>
</evidence>
<dbReference type="GO" id="GO:0005886">
    <property type="term" value="C:plasma membrane"/>
    <property type="evidence" value="ECO:0007669"/>
    <property type="project" value="UniProtKB-SubCell"/>
</dbReference>
<proteinExistence type="predicted"/>
<dbReference type="PANTHER" id="PTHR33931">
    <property type="entry name" value="HOLIN-LIKE PROTEIN CIDA-RELATED"/>
    <property type="match status" value="1"/>
</dbReference>
<protein>
    <submittedName>
        <fullName evidence="7">Holin-like protein CidA</fullName>
    </submittedName>
</protein>
<sequence length="142" mass="16145">MKVFTGGLLTLLQIGLLSAIWWIAEYLVKQFNFPVPANLAGMLILLLCLFLGVIKASWLRKGATWLLAEMLLFFVPAVVAVVKYQSLMETEGLRIFVVLLISTVLVLGITAAVVDRVYRFELQLSRRKSNRHYQKLTKHTEH</sequence>
<keyword evidence="4 6" id="KW-1133">Transmembrane helix</keyword>
<organism evidence="7 8">
    <name type="scientific">Vibrio natriegens NBRC 15636 = ATCC 14048 = DSM 759</name>
    <dbReference type="NCBI Taxonomy" id="1219067"/>
    <lineage>
        <taxon>Bacteria</taxon>
        <taxon>Pseudomonadati</taxon>
        <taxon>Pseudomonadota</taxon>
        <taxon>Gammaproteobacteria</taxon>
        <taxon>Vibrionales</taxon>
        <taxon>Vibrionaceae</taxon>
        <taxon>Vibrio</taxon>
    </lineage>
</organism>
<dbReference type="InterPro" id="IPR005538">
    <property type="entry name" value="LrgA/CidA"/>
</dbReference>
<keyword evidence="2" id="KW-1003">Cell membrane</keyword>
<evidence type="ECO:0000256" key="6">
    <source>
        <dbReference type="SAM" id="Phobius"/>
    </source>
</evidence>
<reference evidence="7 8" key="1">
    <citation type="submission" date="2016-07" db="EMBL/GenBank/DDBJ databases">
        <title>Developing Vibrio natriegens as a novel, fast-growing host for biotechnology.</title>
        <authorList>
            <person name="Weinstock M.T."/>
            <person name="Hesek E.D."/>
            <person name="Wilson C.M."/>
            <person name="Gibson D.G."/>
        </authorList>
    </citation>
    <scope>NUCLEOTIDE SEQUENCE [LARGE SCALE GENOMIC DNA]</scope>
    <source>
        <strain evidence="7 8">ATCC 14048</strain>
    </source>
</reference>
<evidence type="ECO:0000256" key="1">
    <source>
        <dbReference type="ARBA" id="ARBA00004651"/>
    </source>
</evidence>
<feature type="transmembrane region" description="Helical" evidence="6">
    <location>
        <begin position="35"/>
        <end position="54"/>
    </location>
</feature>
<feature type="transmembrane region" description="Helical" evidence="6">
    <location>
        <begin position="66"/>
        <end position="87"/>
    </location>
</feature>
<dbReference type="Pfam" id="PF03788">
    <property type="entry name" value="LrgA"/>
    <property type="match status" value="1"/>
</dbReference>
<accession>A0AAN0Y1J1</accession>
<dbReference type="EMBL" id="CP016345">
    <property type="protein sequence ID" value="ANQ12131.1"/>
    <property type="molecule type" value="Genomic_DNA"/>
</dbReference>
<evidence type="ECO:0000256" key="4">
    <source>
        <dbReference type="ARBA" id="ARBA00022989"/>
    </source>
</evidence>
<gene>
    <name evidence="7" type="ORF">BA890_04945</name>
</gene>
<dbReference type="GeneID" id="70912816"/>
<dbReference type="Proteomes" id="UP000092741">
    <property type="component" value="Chromosome 1"/>
</dbReference>
<dbReference type="AlphaFoldDB" id="A0AAN0Y1J1"/>
<keyword evidence="5 6" id="KW-0472">Membrane</keyword>
<comment type="subcellular location">
    <subcellularLocation>
        <location evidence="1">Cell membrane</location>
        <topology evidence="1">Multi-pass membrane protein</topology>
    </subcellularLocation>
</comment>
<evidence type="ECO:0000256" key="5">
    <source>
        <dbReference type="ARBA" id="ARBA00023136"/>
    </source>
</evidence>
<dbReference type="PANTHER" id="PTHR33931:SF2">
    <property type="entry name" value="HOLIN-LIKE PROTEIN CIDA"/>
    <property type="match status" value="1"/>
</dbReference>
<keyword evidence="3 6" id="KW-0812">Transmembrane</keyword>